<gene>
    <name evidence="1" type="ORF">D3P09_16700</name>
</gene>
<evidence type="ECO:0008006" key="3">
    <source>
        <dbReference type="Google" id="ProtNLM"/>
    </source>
</evidence>
<evidence type="ECO:0000313" key="2">
    <source>
        <dbReference type="Proteomes" id="UP000267798"/>
    </source>
</evidence>
<dbReference type="OrthoDB" id="2882196at2"/>
<organism evidence="1 2">
    <name type="scientific">Paenibacillus pinisoli</name>
    <dbReference type="NCBI Taxonomy" id="1276110"/>
    <lineage>
        <taxon>Bacteria</taxon>
        <taxon>Bacillati</taxon>
        <taxon>Bacillota</taxon>
        <taxon>Bacilli</taxon>
        <taxon>Bacillales</taxon>
        <taxon>Paenibacillaceae</taxon>
        <taxon>Paenibacillus</taxon>
    </lineage>
</organism>
<proteinExistence type="predicted"/>
<accession>A0A3A6PR38</accession>
<dbReference type="EMBL" id="QXQB01000003">
    <property type="protein sequence ID" value="RJX39131.1"/>
    <property type="molecule type" value="Genomic_DNA"/>
</dbReference>
<protein>
    <recommendedName>
        <fullName evidence="3">LXG domain-containing protein</fullName>
    </recommendedName>
</protein>
<dbReference type="Proteomes" id="UP000267798">
    <property type="component" value="Unassembled WGS sequence"/>
</dbReference>
<reference evidence="1 2" key="1">
    <citation type="submission" date="2018-09" db="EMBL/GenBank/DDBJ databases">
        <title>Paenibacillus aracenensis nov. sp. isolated from a cave in southern Spain.</title>
        <authorList>
            <person name="Jurado V."/>
            <person name="Gutierrez-Patricio S."/>
            <person name="Gonzalez-Pimentel J.L."/>
            <person name="Miller A.Z."/>
            <person name="Laiz L."/>
            <person name="Saiz-Jimenez C."/>
        </authorList>
    </citation>
    <scope>NUCLEOTIDE SEQUENCE [LARGE SCALE GENOMIC DNA]</scope>
    <source>
        <strain evidence="1 2">JCM 19203</strain>
    </source>
</reference>
<dbReference type="AlphaFoldDB" id="A0A3A6PR38"/>
<comment type="caution">
    <text evidence="1">The sequence shown here is derived from an EMBL/GenBank/DDBJ whole genome shotgun (WGS) entry which is preliminary data.</text>
</comment>
<sequence>MAEISITIDAVRNSTKRMNSQIGSMNSNWMNLVKVNNGLDYRIGARRRIGERLSQASNQLLSVEGRLKKIAELTGEAAVLYDQNETKVVRAAELVGKSPVQTAIINYINFLNDYANPIVYRNALLLLGANLLDADKLLIASDQLRFKFVDKNGNVHLKIPNDIKNIDYSKYRNLLSDALGGTGKKWDSTTIERMLKDGLFIYGKHQLRDENGKLMDSYTKRSGKFMETDFPGLNSAIAGLKDGTFTKMGKAAWEGVKDNAIYRDFTGWGDASKLTKVGKAAGIAGTVLTIGENAFTYLYDKDTGSWTTKNIQQFAVSTTVDVAGAVGSMAAGAAVGSLFLPPVGTVVGAGVGVVANIAINHKFEALGNKSITDFTKEGLNTGINYLREKEKELNEFVGKKATEAKEYVSQKATEAVGYIGGKINDVGNSVKDGLNNIGKSLSAVFW</sequence>
<evidence type="ECO:0000313" key="1">
    <source>
        <dbReference type="EMBL" id="RJX39131.1"/>
    </source>
</evidence>
<dbReference type="RefSeq" id="WP_120112251.1">
    <property type="nucleotide sequence ID" value="NZ_QXQB01000003.1"/>
</dbReference>
<name>A0A3A6PR38_9BACL</name>
<keyword evidence="2" id="KW-1185">Reference proteome</keyword>